<dbReference type="GO" id="GO:0004357">
    <property type="term" value="F:glutamate-cysteine ligase activity"/>
    <property type="evidence" value="ECO:0007669"/>
    <property type="project" value="UniProtKB-EC"/>
</dbReference>
<dbReference type="GO" id="GO:0005524">
    <property type="term" value="F:ATP binding"/>
    <property type="evidence" value="ECO:0007669"/>
    <property type="project" value="UniProtKB-KW"/>
</dbReference>
<dbReference type="AlphaFoldDB" id="B3T049"/>
<dbReference type="SUPFAM" id="SSF55931">
    <property type="entry name" value="Glutamine synthetase/guanido kinase"/>
    <property type="match status" value="1"/>
</dbReference>
<sequence>MEQINSKQDLINYFEKGCKKENQLSVGVEHEKFIFDNPTNQRVNFETVSKIFDFLEQFGWKPIKEKDYVIGLSREGQSITLEPGNQIELSGAKLNSVHLNCSESYKYLDELRKACKKLNLKMMSVSFDPFTKLENVPQTPKQRYEIMTKEMPKDGKLSLHMMYQTCGTQINLDYMSEKDFIKKFKLSSFLVPISTAIFANSPIVENSLSGYLSYRSKVWQNTSRAGLPKSFLEDMDFEKYTDFVINMPLLFVLKNSQYLNAEGKKFKDFMDGKLSILKNIKPNIVDFKNHLATIFTEVRLKEYIEIRSVDTCEWDCHCGSPAFYVGLLYGNLDSAYDIISKWEVSDILNAYIDAPKKGLNTIINNKSILEWGKIFLNLSKKGLEKRSLKNDSGKDESIFLSSVESIINNNKTKAEMTIEKFKNKKDLSFLYEKT</sequence>
<evidence type="ECO:0000256" key="1">
    <source>
        <dbReference type="ARBA" id="ARBA00012220"/>
    </source>
</evidence>
<organism evidence="5">
    <name type="scientific">uncultured marine microorganism HF4000_001L24</name>
    <dbReference type="NCBI Taxonomy" id="455503"/>
    <lineage>
        <taxon>unclassified sequences</taxon>
        <taxon>environmental samples</taxon>
    </lineage>
</organism>
<dbReference type="InterPro" id="IPR035434">
    <property type="entry name" value="GCL_bact_plant"/>
</dbReference>
<reference evidence="5" key="1">
    <citation type="journal article" date="2008" name="ISME J.">
        <title>Genomic patterns of recombination, clonal divergence and environment in marine microbial populations.</title>
        <authorList>
            <person name="Konstantinidis K.T."/>
            <person name="Delong E.F."/>
        </authorList>
    </citation>
    <scope>NUCLEOTIDE SEQUENCE</scope>
</reference>
<protein>
    <recommendedName>
        <fullName evidence="1">glutamate--cysteine ligase</fullName>
        <ecNumber evidence="1">6.3.2.2</ecNumber>
    </recommendedName>
</protein>
<evidence type="ECO:0000256" key="2">
    <source>
        <dbReference type="ARBA" id="ARBA00022598"/>
    </source>
</evidence>
<dbReference type="EC" id="6.3.2.2" evidence="1"/>
<keyword evidence="2 5" id="KW-0436">Ligase</keyword>
<name>B3T049_9ZZZZ</name>
<dbReference type="InterPro" id="IPR014746">
    <property type="entry name" value="Gln_synth/guanido_kin_cat_dom"/>
</dbReference>
<dbReference type="EMBL" id="EU016562">
    <property type="protein sequence ID" value="ABZ05958.1"/>
    <property type="molecule type" value="Genomic_DNA"/>
</dbReference>
<evidence type="ECO:0000256" key="4">
    <source>
        <dbReference type="ARBA" id="ARBA00022840"/>
    </source>
</evidence>
<evidence type="ECO:0000313" key="5">
    <source>
        <dbReference type="EMBL" id="ABZ05958.1"/>
    </source>
</evidence>
<accession>B3T049</accession>
<proteinExistence type="predicted"/>
<dbReference type="PANTHER" id="PTHR34378">
    <property type="entry name" value="GLUTAMATE--CYSTEINE LIGASE, CHLOROPLASTIC"/>
    <property type="match status" value="1"/>
</dbReference>
<keyword evidence="3" id="KW-0547">Nucleotide-binding</keyword>
<keyword evidence="4" id="KW-0067">ATP-binding</keyword>
<dbReference type="PANTHER" id="PTHR34378:SF1">
    <property type="entry name" value="GLUTAMATE--CYSTEINE LIGASE, CHLOROPLASTIC"/>
    <property type="match status" value="1"/>
</dbReference>
<dbReference type="GO" id="GO:0006750">
    <property type="term" value="P:glutathione biosynthetic process"/>
    <property type="evidence" value="ECO:0007669"/>
    <property type="project" value="InterPro"/>
</dbReference>
<dbReference type="PIRSF" id="PIRSF017901">
    <property type="entry name" value="GCL"/>
    <property type="match status" value="1"/>
</dbReference>
<evidence type="ECO:0000256" key="3">
    <source>
        <dbReference type="ARBA" id="ARBA00022741"/>
    </source>
</evidence>
<dbReference type="InterPro" id="IPR006336">
    <property type="entry name" value="GCS2"/>
</dbReference>
<dbReference type="Pfam" id="PF04107">
    <property type="entry name" value="GCS2"/>
    <property type="match status" value="1"/>
</dbReference>
<dbReference type="Gene3D" id="3.30.590.20">
    <property type="match status" value="1"/>
</dbReference>
<gene>
    <name evidence="5" type="ORF">ALOHA_HF4000001L24ctg1g27</name>
</gene>